<accession>A0A0E0FSS9</accession>
<name>A0A0E0FSS9_ORYNI</name>
<dbReference type="HOGENOM" id="CLU_2531303_0_0_1"/>
<dbReference type="AlphaFoldDB" id="A0A0E0FSS9"/>
<dbReference type="EnsemblPlants" id="ONIVA01G34370.1">
    <property type="protein sequence ID" value="ONIVA01G34370.1"/>
    <property type="gene ID" value="ONIVA01G34370"/>
</dbReference>
<sequence>MVAVNVEDDDGGGGEGGQGYGIGVGIGGRVVKGDEVAFLTPASSVGAAFISTPPPAGDGNGRERKGERERRCKPTVGSSNRRSG</sequence>
<feature type="compositionally biased region" description="Basic and acidic residues" evidence="1">
    <location>
        <begin position="60"/>
        <end position="72"/>
    </location>
</feature>
<organism evidence="2">
    <name type="scientific">Oryza nivara</name>
    <name type="common">Indian wild rice</name>
    <name type="synonym">Oryza sativa f. spontanea</name>
    <dbReference type="NCBI Taxonomy" id="4536"/>
    <lineage>
        <taxon>Eukaryota</taxon>
        <taxon>Viridiplantae</taxon>
        <taxon>Streptophyta</taxon>
        <taxon>Embryophyta</taxon>
        <taxon>Tracheophyta</taxon>
        <taxon>Spermatophyta</taxon>
        <taxon>Magnoliopsida</taxon>
        <taxon>Liliopsida</taxon>
        <taxon>Poales</taxon>
        <taxon>Poaceae</taxon>
        <taxon>BOP clade</taxon>
        <taxon>Oryzoideae</taxon>
        <taxon>Oryzeae</taxon>
        <taxon>Oryzinae</taxon>
        <taxon>Oryza</taxon>
    </lineage>
</organism>
<dbReference type="Proteomes" id="UP000006591">
    <property type="component" value="Chromosome 1"/>
</dbReference>
<evidence type="ECO:0000313" key="2">
    <source>
        <dbReference type="EnsemblPlants" id="ONIVA01G34370.1"/>
    </source>
</evidence>
<keyword evidence="3" id="KW-1185">Reference proteome</keyword>
<reference evidence="2" key="2">
    <citation type="submission" date="2018-04" db="EMBL/GenBank/DDBJ databases">
        <title>OnivRS2 (Oryza nivara Reference Sequence Version 2).</title>
        <authorList>
            <person name="Zhang J."/>
            <person name="Kudrna D."/>
            <person name="Lee S."/>
            <person name="Talag J."/>
            <person name="Rajasekar S."/>
            <person name="Welchert J."/>
            <person name="Hsing Y.-I."/>
            <person name="Wing R.A."/>
        </authorList>
    </citation>
    <scope>NUCLEOTIDE SEQUENCE [LARGE SCALE GENOMIC DNA]</scope>
</reference>
<evidence type="ECO:0000313" key="3">
    <source>
        <dbReference type="Proteomes" id="UP000006591"/>
    </source>
</evidence>
<proteinExistence type="predicted"/>
<dbReference type="Gramene" id="ONIVA01G34370.1">
    <property type="protein sequence ID" value="ONIVA01G34370.1"/>
    <property type="gene ID" value="ONIVA01G34370"/>
</dbReference>
<feature type="region of interest" description="Disordered" evidence="1">
    <location>
        <begin position="44"/>
        <end position="84"/>
    </location>
</feature>
<reference evidence="2" key="1">
    <citation type="submission" date="2015-04" db="UniProtKB">
        <authorList>
            <consortium name="EnsemblPlants"/>
        </authorList>
    </citation>
    <scope>IDENTIFICATION</scope>
    <source>
        <strain evidence="2">SL10</strain>
    </source>
</reference>
<evidence type="ECO:0000256" key="1">
    <source>
        <dbReference type="SAM" id="MobiDB-lite"/>
    </source>
</evidence>
<protein>
    <submittedName>
        <fullName evidence="2">Uncharacterized protein</fullName>
    </submittedName>
</protein>